<dbReference type="InterPro" id="IPR027417">
    <property type="entry name" value="P-loop_NTPase"/>
</dbReference>
<keyword evidence="7 12" id="KW-0067">ATP-binding</keyword>
<keyword evidence="6 12" id="KW-0547">Nucleotide-binding</keyword>
<keyword evidence="4 15" id="KW-0934">Plastid</keyword>
<feature type="domain" description="Clp R" evidence="14">
    <location>
        <begin position="2"/>
        <end position="144"/>
    </location>
</feature>
<dbReference type="PROSITE" id="PS00871">
    <property type="entry name" value="CLPAB_2"/>
    <property type="match status" value="1"/>
</dbReference>
<dbReference type="FunFam" id="1.10.8.60:FF:000017">
    <property type="entry name" value="ATP-dependent chaperone ClpB"/>
    <property type="match status" value="1"/>
</dbReference>
<dbReference type="Pfam" id="PF17871">
    <property type="entry name" value="AAA_lid_9"/>
    <property type="match status" value="1"/>
</dbReference>
<dbReference type="Pfam" id="PF07724">
    <property type="entry name" value="AAA_2"/>
    <property type="match status" value="1"/>
</dbReference>
<evidence type="ECO:0000256" key="6">
    <source>
        <dbReference type="ARBA" id="ARBA00022741"/>
    </source>
</evidence>
<dbReference type="SMART" id="SM01086">
    <property type="entry name" value="ClpB_D2-small"/>
    <property type="match status" value="1"/>
</dbReference>
<evidence type="ECO:0000256" key="10">
    <source>
        <dbReference type="ARBA" id="ARBA00068773"/>
    </source>
</evidence>
<keyword evidence="15" id="KW-0378">Hydrolase</keyword>
<dbReference type="Gene3D" id="1.10.1780.10">
    <property type="entry name" value="Clp, N-terminal domain"/>
    <property type="match status" value="1"/>
</dbReference>
<evidence type="ECO:0000256" key="1">
    <source>
        <dbReference type="ARBA" id="ARBA00004229"/>
    </source>
</evidence>
<sequence>MFERFTEKAIKVIMLAQEEARRLGHNFVGTEQILLGLIGEGTGIAAQVLKSMNVNLKDARIEVEKIIGRGSGFVAVEIPFTPRAKRVLELSLEEARQLGHNYIGTEHLLMGLVREGEGVAARVLENLAVNVSSIRSEVIQMLGDNADVNTAGGSSVQTRSKTPTLEEFGSNLTELAVEGVLDPVVGRQKEIERVIQILGRRTKNNPVLIGEPGVGKTAIAEGLAQRIANRDIPSILEDKLVITLDVGLLVAGTKYRGEFEERLKRIMDEIKSANNVILVIDEVHTLIGAGAAEGAIDAANLLKPALARGELQCIGATTLEEYRKHIEKDAALERRFQPVLVGEPSVEETIEILFGLRDRYEKHHQLKMSDEALAAAAKYANQYISDRFLPDKAIDLIDEAGSRVRLLNSQLPPAARELDRELRAVLKTKDEAIRAQKYEKAEQYRTREMEIKAQIAAIAQSKTSEPDLKIDDPIVTEDDIAEIVAFWTGIPVTKLTKSESEKLMHMEETLHGRIIGQEEAVVAVSRAIRRARVGLKNPNRPIASFIFSGPTGVGKTELTKALASYFFGAQEAMVRLDMSEYMERHTVSKLIGSPPGYVGYSEGGYLTEAVRKRPYTVILFDEIEKAHPDIFNLLLQILEDGRLTDAKGRTIDFKNTLLIMTSNIGSKVIEKGGGSLGFELGESQVESQYNRIRLLVNEELKQYFRPEFLNRLDEIIVFRQLSKEEVREIANLMLNEVFDRIKQQDIELSVTERFKNRLVDEGYNPSYGARPLRRAVMRLLEDSLAEEVLAGKIKSGDSAVVDVADDGQVKVLLGNKLEV</sequence>
<dbReference type="EMBL" id="MF101410">
    <property type="protein sequence ID" value="ARW59871.1"/>
    <property type="molecule type" value="Genomic_DNA"/>
</dbReference>
<name>A0A1Z1M1Y7_9FLOR</name>
<geneLocation type="chloroplast" evidence="15"/>
<evidence type="ECO:0000256" key="5">
    <source>
        <dbReference type="ARBA" id="ARBA00022737"/>
    </source>
</evidence>
<dbReference type="InterPro" id="IPR028299">
    <property type="entry name" value="ClpA/B_CS2"/>
</dbReference>
<evidence type="ECO:0000313" key="15">
    <source>
        <dbReference type="EMBL" id="ARW59871.1"/>
    </source>
</evidence>
<keyword evidence="8 12" id="KW-0143">Chaperone</keyword>
<dbReference type="Pfam" id="PF00004">
    <property type="entry name" value="AAA"/>
    <property type="match status" value="1"/>
</dbReference>
<dbReference type="Gene3D" id="4.10.860.10">
    <property type="entry name" value="UVR domain"/>
    <property type="match status" value="1"/>
</dbReference>
<evidence type="ECO:0000256" key="11">
    <source>
        <dbReference type="PROSITE-ProRule" id="PRU01251"/>
    </source>
</evidence>
<dbReference type="Pfam" id="PF10431">
    <property type="entry name" value="ClpB_D2-small"/>
    <property type="match status" value="1"/>
</dbReference>
<proteinExistence type="inferred from homology"/>
<dbReference type="InterPro" id="IPR004176">
    <property type="entry name" value="Clp_R_N"/>
</dbReference>
<dbReference type="InterPro" id="IPR041546">
    <property type="entry name" value="ClpA/ClpB_AAA_lid"/>
</dbReference>
<comment type="function">
    <text evidence="9">May interact with a ClpP-like protease involved in degradation of denatured proteins in the chloroplast.</text>
</comment>
<evidence type="ECO:0000256" key="7">
    <source>
        <dbReference type="ARBA" id="ARBA00022840"/>
    </source>
</evidence>
<accession>A0A1Z1M1Y7</accession>
<dbReference type="AlphaFoldDB" id="A0A1Z1M1Y7"/>
<dbReference type="InterPro" id="IPR001270">
    <property type="entry name" value="ClpA/B"/>
</dbReference>
<evidence type="ECO:0000256" key="3">
    <source>
        <dbReference type="ARBA" id="ARBA00022528"/>
    </source>
</evidence>
<gene>
    <name evidence="15" type="primary">clpC</name>
</gene>
<dbReference type="SUPFAM" id="SSF52540">
    <property type="entry name" value="P-loop containing nucleoside triphosphate hydrolases"/>
    <property type="match status" value="2"/>
</dbReference>
<evidence type="ECO:0000256" key="9">
    <source>
        <dbReference type="ARBA" id="ARBA00053840"/>
    </source>
</evidence>
<dbReference type="SMART" id="SM00382">
    <property type="entry name" value="AAA"/>
    <property type="match status" value="2"/>
</dbReference>
<dbReference type="PROSITE" id="PS50151">
    <property type="entry name" value="UVR"/>
    <property type="match status" value="1"/>
</dbReference>
<reference evidence="15" key="1">
    <citation type="journal article" date="2017" name="J. Phycol.">
        <title>Analysis of chloroplast genomes and a supermatrix inform reclassification of the Rhodomelaceae (Rhodophyta).</title>
        <authorList>
            <person name="Diaz-Tapia P."/>
            <person name="Maggs C.A."/>
            <person name="West J.A."/>
            <person name="Verbruggen H."/>
        </authorList>
    </citation>
    <scope>NUCLEOTIDE SEQUENCE</scope>
    <source>
        <strain evidence="15">HV1501</strain>
    </source>
</reference>
<dbReference type="CDD" id="cd00009">
    <property type="entry name" value="AAA"/>
    <property type="match status" value="1"/>
</dbReference>
<dbReference type="Pfam" id="PF02861">
    <property type="entry name" value="Clp_N"/>
    <property type="match status" value="1"/>
</dbReference>
<evidence type="ECO:0000259" key="13">
    <source>
        <dbReference type="PROSITE" id="PS50151"/>
    </source>
</evidence>
<evidence type="ECO:0000259" key="14">
    <source>
        <dbReference type="PROSITE" id="PS51903"/>
    </source>
</evidence>
<dbReference type="SUPFAM" id="SSF81923">
    <property type="entry name" value="Double Clp-N motif"/>
    <property type="match status" value="1"/>
</dbReference>
<dbReference type="Gene3D" id="1.10.8.60">
    <property type="match status" value="2"/>
</dbReference>
<dbReference type="InterPro" id="IPR003593">
    <property type="entry name" value="AAA+_ATPase"/>
</dbReference>
<keyword evidence="15" id="KW-0645">Protease</keyword>
<evidence type="ECO:0000256" key="12">
    <source>
        <dbReference type="RuleBase" id="RU004432"/>
    </source>
</evidence>
<dbReference type="GeneID" id="33348122"/>
<comment type="similarity">
    <text evidence="2 12">Belongs to the ClpA/ClpB family.</text>
</comment>
<dbReference type="InterPro" id="IPR001943">
    <property type="entry name" value="UVR_dom"/>
</dbReference>
<dbReference type="PANTHER" id="PTHR11638">
    <property type="entry name" value="ATP-DEPENDENT CLP PROTEASE"/>
    <property type="match status" value="1"/>
</dbReference>
<dbReference type="FunFam" id="1.10.1780.10:FF:000004">
    <property type="entry name" value="ATP-dependent Clp protease ATP-binding subunit ClpC"/>
    <property type="match status" value="1"/>
</dbReference>
<dbReference type="PROSITE" id="PS00870">
    <property type="entry name" value="CLPAB_1"/>
    <property type="match status" value="1"/>
</dbReference>
<dbReference type="PRINTS" id="PR00300">
    <property type="entry name" value="CLPPROTEASEA"/>
</dbReference>
<dbReference type="FunFam" id="3.40.50.300:FF:000025">
    <property type="entry name" value="ATP-dependent Clp protease subunit"/>
    <property type="match status" value="1"/>
</dbReference>
<dbReference type="CDD" id="cd19499">
    <property type="entry name" value="RecA-like_ClpB_Hsp104-like"/>
    <property type="match status" value="1"/>
</dbReference>
<protein>
    <recommendedName>
        <fullName evidence="10">ATP-dependent Clp protease ATP-binding subunit ClpA homolog</fullName>
    </recommendedName>
</protein>
<dbReference type="InterPro" id="IPR050130">
    <property type="entry name" value="ClpA_ClpB"/>
</dbReference>
<dbReference type="GO" id="GO:0009507">
    <property type="term" value="C:chloroplast"/>
    <property type="evidence" value="ECO:0007669"/>
    <property type="project" value="UniProtKB-SubCell"/>
</dbReference>
<dbReference type="Gene3D" id="3.40.50.300">
    <property type="entry name" value="P-loop containing nucleotide triphosphate hydrolases"/>
    <property type="match status" value="2"/>
</dbReference>
<dbReference type="PANTHER" id="PTHR11638:SF155">
    <property type="entry name" value="CHAPERONE PROTEIN CLPC1, CHLOROPLASTIC-LIKE"/>
    <property type="match status" value="1"/>
</dbReference>
<evidence type="ECO:0000256" key="4">
    <source>
        <dbReference type="ARBA" id="ARBA00022640"/>
    </source>
</evidence>
<organism evidence="15">
    <name type="scientific">Laurenciella marilzae</name>
    <dbReference type="NCBI Taxonomy" id="1413812"/>
    <lineage>
        <taxon>Eukaryota</taxon>
        <taxon>Rhodophyta</taxon>
        <taxon>Florideophyceae</taxon>
        <taxon>Rhodymeniophycidae</taxon>
        <taxon>Ceramiales</taxon>
        <taxon>Rhodomelaceae</taxon>
        <taxon>Laurencieae</taxon>
        <taxon>Laurenciella</taxon>
    </lineage>
</organism>
<dbReference type="InterPro" id="IPR036628">
    <property type="entry name" value="Clp_N_dom_sf"/>
</dbReference>
<comment type="subcellular location">
    <subcellularLocation>
        <location evidence="1">Plastid</location>
        <location evidence="1">Chloroplast</location>
    </subcellularLocation>
</comment>
<keyword evidence="5 11" id="KW-0677">Repeat</keyword>
<dbReference type="InterPro" id="IPR019489">
    <property type="entry name" value="Clp_ATPase_C"/>
</dbReference>
<dbReference type="GO" id="GO:0034605">
    <property type="term" value="P:cellular response to heat"/>
    <property type="evidence" value="ECO:0007669"/>
    <property type="project" value="TreeGrafter"/>
</dbReference>
<dbReference type="InterPro" id="IPR003959">
    <property type="entry name" value="ATPase_AAA_core"/>
</dbReference>
<feature type="domain" description="UVR" evidence="13">
    <location>
        <begin position="419"/>
        <end position="454"/>
    </location>
</feature>
<dbReference type="GO" id="GO:0005524">
    <property type="term" value="F:ATP binding"/>
    <property type="evidence" value="ECO:0007669"/>
    <property type="project" value="UniProtKB-KW"/>
</dbReference>
<dbReference type="RefSeq" id="YP_009391727.1">
    <property type="nucleotide sequence ID" value="NC_035259.1"/>
</dbReference>
<keyword evidence="3 15" id="KW-0150">Chloroplast</keyword>
<dbReference type="InterPro" id="IPR018368">
    <property type="entry name" value="ClpA/B_CS1"/>
</dbReference>
<dbReference type="GO" id="GO:0016887">
    <property type="term" value="F:ATP hydrolysis activity"/>
    <property type="evidence" value="ECO:0007669"/>
    <property type="project" value="InterPro"/>
</dbReference>
<evidence type="ECO:0000256" key="2">
    <source>
        <dbReference type="ARBA" id="ARBA00008675"/>
    </source>
</evidence>
<dbReference type="GO" id="GO:0008233">
    <property type="term" value="F:peptidase activity"/>
    <property type="evidence" value="ECO:0007669"/>
    <property type="project" value="UniProtKB-KW"/>
</dbReference>
<dbReference type="PROSITE" id="PS51903">
    <property type="entry name" value="CLP_R"/>
    <property type="match status" value="1"/>
</dbReference>
<dbReference type="FunFam" id="3.40.50.300:FF:000010">
    <property type="entry name" value="Chaperone clpB 1, putative"/>
    <property type="match status" value="1"/>
</dbReference>
<evidence type="ECO:0000256" key="8">
    <source>
        <dbReference type="ARBA" id="ARBA00023186"/>
    </source>
</evidence>
<dbReference type="GO" id="GO:0006508">
    <property type="term" value="P:proteolysis"/>
    <property type="evidence" value="ECO:0007669"/>
    <property type="project" value="UniProtKB-KW"/>
</dbReference>